<name>A0A9D5HKR0_9LILI</name>
<dbReference type="AlphaFoldDB" id="A0A9D5HKR0"/>
<protein>
    <recommendedName>
        <fullName evidence="4">Transmembrane protein</fullName>
    </recommendedName>
</protein>
<feature type="transmembrane region" description="Helical" evidence="1">
    <location>
        <begin position="92"/>
        <end position="117"/>
    </location>
</feature>
<dbReference type="OrthoDB" id="687732at2759"/>
<evidence type="ECO:0000256" key="1">
    <source>
        <dbReference type="SAM" id="Phobius"/>
    </source>
</evidence>
<sequence>MEKATMIIRRSVNTFLYSYHTFSSIAALLVLPVSVSILLSQALISSSSSSSSSPLLLLTITSRIQSLFDAAGFPSSSLLFSFLNTKLSETSFSFVFAFPSSITFLVLAKASVVLTIFEFPRHKVAPPPLSSLLRIYRPVLGTFLLSSLIFISINAAIFSLLFLAFSLVNFLGFSSNNSVFGLSAFGAILYSVILAFTIVICNLAIIVSAVENSSCFLSVLKACMIIRGRISTALILALFSNLMMAAVEALFQYRVIRPYHLNRKFNLALVGEGFSIIYMHSILIVLDVILTCMFYKSCKSGEQPNWDRDDHHHIELEAEEKGEFQV</sequence>
<gene>
    <name evidence="2" type="ORF">J5N97_008475</name>
</gene>
<feature type="transmembrane region" description="Helical" evidence="1">
    <location>
        <begin position="273"/>
        <end position="295"/>
    </location>
</feature>
<dbReference type="EMBL" id="JAGGNH010000002">
    <property type="protein sequence ID" value="KAJ0980220.1"/>
    <property type="molecule type" value="Genomic_DNA"/>
</dbReference>
<keyword evidence="1" id="KW-1133">Transmembrane helix</keyword>
<accession>A0A9D5HKR0</accession>
<dbReference type="PANTHER" id="PTHR33133">
    <property type="entry name" value="OS08G0107100 PROTEIN-RELATED"/>
    <property type="match status" value="1"/>
</dbReference>
<proteinExistence type="predicted"/>
<reference evidence="2" key="1">
    <citation type="submission" date="2021-03" db="EMBL/GenBank/DDBJ databases">
        <authorList>
            <person name="Li Z."/>
            <person name="Yang C."/>
        </authorList>
    </citation>
    <scope>NUCLEOTIDE SEQUENCE</scope>
    <source>
        <strain evidence="2">Dzin_1.0</strain>
        <tissue evidence="2">Leaf</tissue>
    </source>
</reference>
<feature type="transmembrane region" description="Helical" evidence="1">
    <location>
        <begin position="138"/>
        <end position="168"/>
    </location>
</feature>
<feature type="transmembrane region" description="Helical" evidence="1">
    <location>
        <begin position="21"/>
        <end position="44"/>
    </location>
</feature>
<organism evidence="2 3">
    <name type="scientific">Dioscorea zingiberensis</name>
    <dbReference type="NCBI Taxonomy" id="325984"/>
    <lineage>
        <taxon>Eukaryota</taxon>
        <taxon>Viridiplantae</taxon>
        <taxon>Streptophyta</taxon>
        <taxon>Embryophyta</taxon>
        <taxon>Tracheophyta</taxon>
        <taxon>Spermatophyta</taxon>
        <taxon>Magnoliopsida</taxon>
        <taxon>Liliopsida</taxon>
        <taxon>Dioscoreales</taxon>
        <taxon>Dioscoreaceae</taxon>
        <taxon>Dioscorea</taxon>
    </lineage>
</organism>
<keyword evidence="1" id="KW-0472">Membrane</keyword>
<evidence type="ECO:0000313" key="3">
    <source>
        <dbReference type="Proteomes" id="UP001085076"/>
    </source>
</evidence>
<keyword evidence="3" id="KW-1185">Reference proteome</keyword>
<reference evidence="2" key="2">
    <citation type="journal article" date="2022" name="Hortic Res">
        <title>The genome of Dioscorea zingiberensis sheds light on the biosynthesis, origin and evolution of the medicinally important diosgenin saponins.</title>
        <authorList>
            <person name="Li Y."/>
            <person name="Tan C."/>
            <person name="Li Z."/>
            <person name="Guo J."/>
            <person name="Li S."/>
            <person name="Chen X."/>
            <person name="Wang C."/>
            <person name="Dai X."/>
            <person name="Yang H."/>
            <person name="Song W."/>
            <person name="Hou L."/>
            <person name="Xu J."/>
            <person name="Tong Z."/>
            <person name="Xu A."/>
            <person name="Yuan X."/>
            <person name="Wang W."/>
            <person name="Yang Q."/>
            <person name="Chen L."/>
            <person name="Sun Z."/>
            <person name="Wang K."/>
            <person name="Pan B."/>
            <person name="Chen J."/>
            <person name="Bao Y."/>
            <person name="Liu F."/>
            <person name="Qi X."/>
            <person name="Gang D.R."/>
            <person name="Wen J."/>
            <person name="Li J."/>
        </authorList>
    </citation>
    <scope>NUCLEOTIDE SEQUENCE</scope>
    <source>
        <strain evidence="2">Dzin_1.0</strain>
    </source>
</reference>
<feature type="transmembrane region" description="Helical" evidence="1">
    <location>
        <begin position="230"/>
        <end position="253"/>
    </location>
</feature>
<comment type="caution">
    <text evidence="2">The sequence shown here is derived from an EMBL/GenBank/DDBJ whole genome shotgun (WGS) entry which is preliminary data.</text>
</comment>
<evidence type="ECO:0008006" key="4">
    <source>
        <dbReference type="Google" id="ProtNLM"/>
    </source>
</evidence>
<evidence type="ECO:0000313" key="2">
    <source>
        <dbReference type="EMBL" id="KAJ0980220.1"/>
    </source>
</evidence>
<keyword evidence="1" id="KW-0812">Transmembrane</keyword>
<dbReference type="PANTHER" id="PTHR33133:SF3">
    <property type="entry name" value="TRANSMEMBRANE PROTEIN"/>
    <property type="match status" value="1"/>
</dbReference>
<dbReference type="Proteomes" id="UP001085076">
    <property type="component" value="Miscellaneous, Linkage group lg02"/>
</dbReference>
<feature type="transmembrane region" description="Helical" evidence="1">
    <location>
        <begin position="188"/>
        <end position="210"/>
    </location>
</feature>